<dbReference type="Pfam" id="PF01590">
    <property type="entry name" value="GAF"/>
    <property type="match status" value="1"/>
</dbReference>
<dbReference type="PRINTS" id="PR00344">
    <property type="entry name" value="BCTRLSENSOR"/>
</dbReference>
<organism evidence="12 13">
    <name type="scientific">Pseudacidovorax intermedius</name>
    <dbReference type="NCBI Taxonomy" id="433924"/>
    <lineage>
        <taxon>Bacteria</taxon>
        <taxon>Pseudomonadati</taxon>
        <taxon>Pseudomonadota</taxon>
        <taxon>Betaproteobacteria</taxon>
        <taxon>Burkholderiales</taxon>
        <taxon>Comamonadaceae</taxon>
        <taxon>Pseudacidovorax</taxon>
    </lineage>
</organism>
<proteinExistence type="predicted"/>
<evidence type="ECO:0000256" key="1">
    <source>
        <dbReference type="ARBA" id="ARBA00000085"/>
    </source>
</evidence>
<comment type="catalytic activity">
    <reaction evidence="1">
        <text>ATP + protein L-histidine = ADP + protein N-phospho-L-histidine.</text>
        <dbReference type="EC" id="2.7.13.3"/>
    </reaction>
</comment>
<dbReference type="InterPro" id="IPR003594">
    <property type="entry name" value="HATPase_dom"/>
</dbReference>
<dbReference type="PANTHER" id="PTHR45436">
    <property type="entry name" value="SENSOR HISTIDINE KINASE YKOH"/>
    <property type="match status" value="1"/>
</dbReference>
<sequence>MSADALSFPTPDAGPQRITGASAAALCPPESEIDLTVREPARVALTAALGLLDHDVDEAVGHAVSLVRRLTHSPVSFFGAIGPEVDHYKAIEGAGPPLSDTRTMAGRTFCHYTHALGRTLAIEDTRAESPWREVPTVRTLGVAAYLGVPVRHQGQVVGSLCVIDQVPRRWGEQEIDLLEAMAQSIERELALRATLRVARDDMRRQAELVLERETLVANVLHDLATPMLSLQLSLAMLRKRHPGEADALAGLGHATDMLRELVGALNGRRLARGGVGDTPPMPAEPALPIKAGLTSRELQATAPTADEPATGPLALDAVLVDVARMVQPIAARDGLRLQTHLDSGGRVAVGRGELLRVAGNLLNNAMKFSRPGGTVTLASGRDAQPGWVWMAVRDEGVGMTPEEVDRCTERGYSNGKGRAHSTGLGLAIARQFALEGGGELRVRSEVDRGTEVLIRWPDSRPASASGASWGTPAQSSTVG</sequence>
<dbReference type="PANTHER" id="PTHR45436:SF5">
    <property type="entry name" value="SENSOR HISTIDINE KINASE TRCS"/>
    <property type="match status" value="1"/>
</dbReference>
<evidence type="ECO:0000256" key="10">
    <source>
        <dbReference type="SAM" id="MobiDB-lite"/>
    </source>
</evidence>
<dbReference type="EMBL" id="QQAV01000002">
    <property type="protein sequence ID" value="RDI27505.1"/>
    <property type="molecule type" value="Genomic_DNA"/>
</dbReference>
<evidence type="ECO:0000313" key="13">
    <source>
        <dbReference type="Proteomes" id="UP000255265"/>
    </source>
</evidence>
<dbReference type="InterPro" id="IPR029016">
    <property type="entry name" value="GAF-like_dom_sf"/>
</dbReference>
<dbReference type="SUPFAM" id="SSF55874">
    <property type="entry name" value="ATPase domain of HSP90 chaperone/DNA topoisomerase II/histidine kinase"/>
    <property type="match status" value="1"/>
</dbReference>
<dbReference type="Proteomes" id="UP000255265">
    <property type="component" value="Unassembled WGS sequence"/>
</dbReference>
<evidence type="ECO:0000313" key="12">
    <source>
        <dbReference type="EMBL" id="RDI27505.1"/>
    </source>
</evidence>
<reference evidence="12 13" key="1">
    <citation type="submission" date="2018-07" db="EMBL/GenBank/DDBJ databases">
        <title>Genomic Encyclopedia of Type Strains, Phase IV (KMG-IV): sequencing the most valuable type-strain genomes for metagenomic binning, comparative biology and taxonomic classification.</title>
        <authorList>
            <person name="Goeker M."/>
        </authorList>
    </citation>
    <scope>NUCLEOTIDE SEQUENCE [LARGE SCALE GENOMIC DNA]</scope>
    <source>
        <strain evidence="12 13">DSM 21352</strain>
    </source>
</reference>
<evidence type="ECO:0000256" key="7">
    <source>
        <dbReference type="ARBA" id="ARBA00022777"/>
    </source>
</evidence>
<comment type="subcellular location">
    <subcellularLocation>
        <location evidence="2">Membrane</location>
    </subcellularLocation>
</comment>
<dbReference type="InterPro" id="IPR003018">
    <property type="entry name" value="GAF"/>
</dbReference>
<dbReference type="OrthoDB" id="8807260at2"/>
<dbReference type="Gene3D" id="3.30.565.10">
    <property type="entry name" value="Histidine kinase-like ATPase, C-terminal domain"/>
    <property type="match status" value="1"/>
</dbReference>
<evidence type="ECO:0000256" key="3">
    <source>
        <dbReference type="ARBA" id="ARBA00012438"/>
    </source>
</evidence>
<keyword evidence="13" id="KW-1185">Reference proteome</keyword>
<feature type="compositionally biased region" description="Polar residues" evidence="10">
    <location>
        <begin position="465"/>
        <end position="479"/>
    </location>
</feature>
<evidence type="ECO:0000256" key="9">
    <source>
        <dbReference type="ARBA" id="ARBA00023136"/>
    </source>
</evidence>
<dbReference type="GO" id="GO:0004673">
    <property type="term" value="F:protein histidine kinase activity"/>
    <property type="evidence" value="ECO:0007669"/>
    <property type="project" value="UniProtKB-EC"/>
</dbReference>
<dbReference type="Pfam" id="PF02518">
    <property type="entry name" value="HATPase_c"/>
    <property type="match status" value="1"/>
</dbReference>
<dbReference type="InterPro" id="IPR050428">
    <property type="entry name" value="TCS_sensor_his_kinase"/>
</dbReference>
<keyword evidence="4" id="KW-0597">Phosphoprotein</keyword>
<dbReference type="AlphaFoldDB" id="A0A370FKH2"/>
<keyword evidence="6" id="KW-0812">Transmembrane</keyword>
<keyword evidence="9" id="KW-0472">Membrane</keyword>
<comment type="caution">
    <text evidence="12">The sequence shown here is derived from an EMBL/GenBank/DDBJ whole genome shotgun (WGS) entry which is preliminary data.</text>
</comment>
<evidence type="ECO:0000256" key="4">
    <source>
        <dbReference type="ARBA" id="ARBA00022553"/>
    </source>
</evidence>
<gene>
    <name evidence="12" type="ORF">DFR41_102552</name>
</gene>
<dbReference type="GO" id="GO:0005886">
    <property type="term" value="C:plasma membrane"/>
    <property type="evidence" value="ECO:0007669"/>
    <property type="project" value="TreeGrafter"/>
</dbReference>
<dbReference type="RefSeq" id="WP_114802510.1">
    <property type="nucleotide sequence ID" value="NZ_QQAV01000002.1"/>
</dbReference>
<name>A0A370FKH2_9BURK</name>
<keyword evidence="7 12" id="KW-0418">Kinase</keyword>
<keyword evidence="8" id="KW-1133">Transmembrane helix</keyword>
<accession>A0A370FKH2</accession>
<feature type="region of interest" description="Disordered" evidence="10">
    <location>
        <begin position="457"/>
        <end position="479"/>
    </location>
</feature>
<dbReference type="InterPro" id="IPR036890">
    <property type="entry name" value="HATPase_C_sf"/>
</dbReference>
<evidence type="ECO:0000256" key="8">
    <source>
        <dbReference type="ARBA" id="ARBA00022989"/>
    </source>
</evidence>
<dbReference type="SMART" id="SM00065">
    <property type="entry name" value="GAF"/>
    <property type="match status" value="1"/>
</dbReference>
<feature type="domain" description="Histidine kinase" evidence="11">
    <location>
        <begin position="218"/>
        <end position="460"/>
    </location>
</feature>
<dbReference type="InterPro" id="IPR004358">
    <property type="entry name" value="Sig_transdc_His_kin-like_C"/>
</dbReference>
<dbReference type="GO" id="GO:0000160">
    <property type="term" value="P:phosphorelay signal transduction system"/>
    <property type="evidence" value="ECO:0007669"/>
    <property type="project" value="TreeGrafter"/>
</dbReference>
<dbReference type="PROSITE" id="PS50109">
    <property type="entry name" value="HIS_KIN"/>
    <property type="match status" value="1"/>
</dbReference>
<dbReference type="EC" id="2.7.13.3" evidence="3"/>
<dbReference type="InterPro" id="IPR005467">
    <property type="entry name" value="His_kinase_dom"/>
</dbReference>
<dbReference type="Gene3D" id="3.30.450.40">
    <property type="match status" value="1"/>
</dbReference>
<keyword evidence="5" id="KW-0808">Transferase</keyword>
<evidence type="ECO:0000256" key="6">
    <source>
        <dbReference type="ARBA" id="ARBA00022692"/>
    </source>
</evidence>
<dbReference type="SMART" id="SM00387">
    <property type="entry name" value="HATPase_c"/>
    <property type="match status" value="1"/>
</dbReference>
<evidence type="ECO:0000259" key="11">
    <source>
        <dbReference type="PROSITE" id="PS50109"/>
    </source>
</evidence>
<evidence type="ECO:0000256" key="2">
    <source>
        <dbReference type="ARBA" id="ARBA00004370"/>
    </source>
</evidence>
<evidence type="ECO:0000256" key="5">
    <source>
        <dbReference type="ARBA" id="ARBA00022679"/>
    </source>
</evidence>
<protein>
    <recommendedName>
        <fullName evidence="3">histidine kinase</fullName>
        <ecNumber evidence="3">2.7.13.3</ecNumber>
    </recommendedName>
</protein>
<dbReference type="SUPFAM" id="SSF55781">
    <property type="entry name" value="GAF domain-like"/>
    <property type="match status" value="1"/>
</dbReference>